<dbReference type="NCBIfam" id="NF009150">
    <property type="entry name" value="PRK12497.1-3"/>
    <property type="match status" value="1"/>
</dbReference>
<dbReference type="InterPro" id="IPR011335">
    <property type="entry name" value="Restrct_endonuc-II-like"/>
</dbReference>
<dbReference type="SUPFAM" id="SSF52980">
    <property type="entry name" value="Restriction endonuclease-like"/>
    <property type="match status" value="1"/>
</dbReference>
<dbReference type="GeneID" id="31606024"/>
<evidence type="ECO:0000256" key="2">
    <source>
        <dbReference type="HAMAP-Rule" id="MF_00048"/>
    </source>
</evidence>
<evidence type="ECO:0000313" key="3">
    <source>
        <dbReference type="EMBL" id="KAB7459787.1"/>
    </source>
</evidence>
<dbReference type="AlphaFoldDB" id="A0A1V8Q3C2"/>
<gene>
    <name evidence="3" type="ORF">GBB04_08850</name>
</gene>
<dbReference type="NCBIfam" id="NF009154">
    <property type="entry name" value="PRK12497.3-3"/>
    <property type="match status" value="1"/>
</dbReference>
<dbReference type="RefSeq" id="WP_003840731.1">
    <property type="nucleotide sequence ID" value="NZ_CABKPB010000001.1"/>
</dbReference>
<dbReference type="HAMAP" id="MF_00048">
    <property type="entry name" value="UPF0102"/>
    <property type="match status" value="1"/>
</dbReference>
<dbReference type="InterPro" id="IPR011856">
    <property type="entry name" value="tRNA_endonuc-like_dom_sf"/>
</dbReference>
<evidence type="ECO:0000313" key="4">
    <source>
        <dbReference type="Proteomes" id="UP000429211"/>
    </source>
</evidence>
<dbReference type="CDD" id="cd20736">
    <property type="entry name" value="PoNe_Nuclease"/>
    <property type="match status" value="1"/>
</dbReference>
<dbReference type="PANTHER" id="PTHR34039:SF1">
    <property type="entry name" value="UPF0102 PROTEIN YRAN"/>
    <property type="match status" value="1"/>
</dbReference>
<dbReference type="OMA" id="TVLERNW"/>
<proteinExistence type="inferred from homology"/>
<dbReference type="GO" id="GO:0003676">
    <property type="term" value="F:nucleic acid binding"/>
    <property type="evidence" value="ECO:0007669"/>
    <property type="project" value="InterPro"/>
</dbReference>
<dbReference type="Pfam" id="PF02021">
    <property type="entry name" value="UPF0102"/>
    <property type="match status" value="1"/>
</dbReference>
<dbReference type="Gene3D" id="3.40.1350.10">
    <property type="match status" value="1"/>
</dbReference>
<reference evidence="3 4" key="1">
    <citation type="journal article" date="2019" name="Nat. Med.">
        <title>A library of human gut bacterial isolates paired with longitudinal multiomics data enables mechanistic microbiome research.</title>
        <authorList>
            <person name="Poyet M."/>
            <person name="Groussin M."/>
            <person name="Gibbons S.M."/>
            <person name="Avila-Pacheco J."/>
            <person name="Jiang X."/>
            <person name="Kearney S.M."/>
            <person name="Perrotta A.R."/>
            <person name="Berdy B."/>
            <person name="Zhao S."/>
            <person name="Lieberman T.D."/>
            <person name="Swanson P.K."/>
            <person name="Smith M."/>
            <person name="Roesemann S."/>
            <person name="Alexander J.E."/>
            <person name="Rich S.A."/>
            <person name="Livny J."/>
            <person name="Vlamakis H."/>
            <person name="Clish C."/>
            <person name="Bullock K."/>
            <person name="Deik A."/>
            <person name="Scott J."/>
            <person name="Pierce K.A."/>
            <person name="Xavier R.J."/>
            <person name="Alm E.J."/>
        </authorList>
    </citation>
    <scope>NUCLEOTIDE SEQUENCE [LARGE SCALE GENOMIC DNA]</scope>
    <source>
        <strain evidence="3 4">BIOML-A2</strain>
    </source>
</reference>
<name>A0A1V8Q3C2_9BIFI</name>
<organism evidence="3 4">
    <name type="scientific">Bifidobacterium dentium</name>
    <dbReference type="NCBI Taxonomy" id="1689"/>
    <lineage>
        <taxon>Bacteria</taxon>
        <taxon>Bacillati</taxon>
        <taxon>Actinomycetota</taxon>
        <taxon>Actinomycetes</taxon>
        <taxon>Bifidobacteriales</taxon>
        <taxon>Bifidobacteriaceae</taxon>
        <taxon>Bifidobacterium</taxon>
    </lineage>
</organism>
<dbReference type="InterPro" id="IPR003509">
    <property type="entry name" value="UPF0102_YraN-like"/>
</dbReference>
<dbReference type="PANTHER" id="PTHR34039">
    <property type="entry name" value="UPF0102 PROTEIN YRAN"/>
    <property type="match status" value="1"/>
</dbReference>
<sequence length="150" mass="16867">MNGNITPELPVATPPSEQPLDSLAQRLHDGTLSTRQIGALGEQYAAAWLQCRGWRILDRNWHCRYGELDIVARSEAGCITFVEVKTRRTLRYGTPQEAVTASKQINLRHAAVQWLMEPSHRVPHNGVRFDVITVIVRAGRPLVHHIEGAF</sequence>
<dbReference type="EMBL" id="WDPD01000010">
    <property type="protein sequence ID" value="KAB7459787.1"/>
    <property type="molecule type" value="Genomic_DNA"/>
</dbReference>
<protein>
    <recommendedName>
        <fullName evidence="2">UPF0102 protein GBB04_08850</fullName>
    </recommendedName>
</protein>
<accession>A0A1V8Q3C2</accession>
<evidence type="ECO:0000256" key="1">
    <source>
        <dbReference type="ARBA" id="ARBA00006738"/>
    </source>
</evidence>
<comment type="caution">
    <text evidence="3">The sequence shown here is derived from an EMBL/GenBank/DDBJ whole genome shotgun (WGS) entry which is preliminary data.</text>
</comment>
<dbReference type="NCBIfam" id="TIGR00252">
    <property type="entry name" value="YraN family protein"/>
    <property type="match status" value="1"/>
</dbReference>
<dbReference type="NCBIfam" id="NF011274">
    <property type="entry name" value="PRK14681.1"/>
    <property type="match status" value="1"/>
</dbReference>
<dbReference type="Proteomes" id="UP000429211">
    <property type="component" value="Unassembled WGS sequence"/>
</dbReference>
<comment type="similarity">
    <text evidence="1 2">Belongs to the UPF0102 family.</text>
</comment>